<evidence type="ECO:0000256" key="2">
    <source>
        <dbReference type="ARBA" id="ARBA00002713"/>
    </source>
</evidence>
<comment type="catalytic activity">
    <reaction evidence="1 9">
        <text>D-mannonate = 2-dehydro-3-deoxy-D-gluconate + H2O</text>
        <dbReference type="Rhea" id="RHEA:20097"/>
        <dbReference type="ChEBI" id="CHEBI:15377"/>
        <dbReference type="ChEBI" id="CHEBI:17767"/>
        <dbReference type="ChEBI" id="CHEBI:57990"/>
        <dbReference type="EC" id="4.2.1.8"/>
    </reaction>
</comment>
<gene>
    <name evidence="9 10" type="primary">uxuA</name>
    <name evidence="10" type="ORF">I5731_10795</name>
</gene>
<evidence type="ECO:0000256" key="1">
    <source>
        <dbReference type="ARBA" id="ARBA00001794"/>
    </source>
</evidence>
<dbReference type="RefSeq" id="WP_197311394.1">
    <property type="nucleotide sequence ID" value="NZ_JADZLT010000050.1"/>
</dbReference>
<keyword evidence="7 9" id="KW-0464">Manganese</keyword>
<dbReference type="SUPFAM" id="SSF51658">
    <property type="entry name" value="Xylose isomerase-like"/>
    <property type="match status" value="1"/>
</dbReference>
<dbReference type="NCBIfam" id="NF003027">
    <property type="entry name" value="PRK03906.1"/>
    <property type="match status" value="1"/>
</dbReference>
<comment type="cofactor">
    <cofactor evidence="9">
        <name>Fe(2+)</name>
        <dbReference type="ChEBI" id="CHEBI:29033"/>
    </cofactor>
    <cofactor evidence="9">
        <name>Mn(2+)</name>
        <dbReference type="ChEBI" id="CHEBI:29035"/>
    </cofactor>
</comment>
<proteinExistence type="inferred from homology"/>
<dbReference type="PIRSF" id="PIRSF016049">
    <property type="entry name" value="Man_dehyd"/>
    <property type="match status" value="1"/>
</dbReference>
<comment type="caution">
    <text evidence="10">The sequence shown here is derived from an EMBL/GenBank/DDBJ whole genome shotgun (WGS) entry which is preliminary data.</text>
</comment>
<protein>
    <recommendedName>
        <fullName evidence="5 9">Mannonate dehydratase</fullName>
        <ecNumber evidence="5 9">4.2.1.8</ecNumber>
    </recommendedName>
    <alternativeName>
        <fullName evidence="9">D-mannonate hydro-lyase</fullName>
    </alternativeName>
</protein>
<dbReference type="GO" id="GO:0030145">
    <property type="term" value="F:manganese ion binding"/>
    <property type="evidence" value="ECO:0007669"/>
    <property type="project" value="TreeGrafter"/>
</dbReference>
<comment type="pathway">
    <text evidence="3 9">Carbohydrate metabolism; pentose and glucuronate interconversion.</text>
</comment>
<dbReference type="HAMAP" id="MF_00106">
    <property type="entry name" value="UxuA"/>
    <property type="match status" value="1"/>
</dbReference>
<dbReference type="AlphaFoldDB" id="A0A931MYD9"/>
<dbReference type="InterPro" id="IPR004628">
    <property type="entry name" value="Man_deHydtase"/>
</dbReference>
<evidence type="ECO:0000313" key="11">
    <source>
        <dbReference type="Proteomes" id="UP000631694"/>
    </source>
</evidence>
<dbReference type="GO" id="GO:0008927">
    <property type="term" value="F:mannonate dehydratase activity"/>
    <property type="evidence" value="ECO:0007669"/>
    <property type="project" value="UniProtKB-UniRule"/>
</dbReference>
<evidence type="ECO:0000256" key="9">
    <source>
        <dbReference type="HAMAP-Rule" id="MF_00106"/>
    </source>
</evidence>
<dbReference type="Proteomes" id="UP000631694">
    <property type="component" value="Unassembled WGS sequence"/>
</dbReference>
<dbReference type="PANTHER" id="PTHR30387">
    <property type="entry name" value="MANNONATE DEHYDRATASE"/>
    <property type="match status" value="1"/>
</dbReference>
<keyword evidence="11" id="KW-1185">Reference proteome</keyword>
<accession>A0A931MYD9</accession>
<dbReference type="PANTHER" id="PTHR30387:SF2">
    <property type="entry name" value="MANNONATE DEHYDRATASE"/>
    <property type="match status" value="1"/>
</dbReference>
<dbReference type="Pfam" id="PF03786">
    <property type="entry name" value="UxuA"/>
    <property type="match status" value="1"/>
</dbReference>
<dbReference type="EMBL" id="JADZLT010000050">
    <property type="protein sequence ID" value="MBH0238312.1"/>
    <property type="molecule type" value="Genomic_DNA"/>
</dbReference>
<dbReference type="NCBIfam" id="TIGR00695">
    <property type="entry name" value="uxuA"/>
    <property type="match status" value="1"/>
</dbReference>
<dbReference type="EC" id="4.2.1.8" evidence="5 9"/>
<reference evidence="10" key="1">
    <citation type="submission" date="2020-12" db="EMBL/GenBank/DDBJ databases">
        <title>Methylobrevis albus sp. nov., isolated from fresh water lack sediment.</title>
        <authorList>
            <person name="Zou Q."/>
        </authorList>
    </citation>
    <scope>NUCLEOTIDE SEQUENCE</scope>
    <source>
        <strain evidence="10">L22</strain>
    </source>
</reference>
<evidence type="ECO:0000256" key="6">
    <source>
        <dbReference type="ARBA" id="ARBA00023004"/>
    </source>
</evidence>
<evidence type="ECO:0000256" key="7">
    <source>
        <dbReference type="ARBA" id="ARBA00023211"/>
    </source>
</evidence>
<evidence type="ECO:0000256" key="4">
    <source>
        <dbReference type="ARBA" id="ARBA00007389"/>
    </source>
</evidence>
<evidence type="ECO:0000256" key="3">
    <source>
        <dbReference type="ARBA" id="ARBA00004892"/>
    </source>
</evidence>
<dbReference type="InterPro" id="IPR036237">
    <property type="entry name" value="Xyl_isomerase-like_sf"/>
</dbReference>
<keyword evidence="6 9" id="KW-0408">Iron</keyword>
<dbReference type="GO" id="GO:0008198">
    <property type="term" value="F:ferrous iron binding"/>
    <property type="evidence" value="ECO:0007669"/>
    <property type="project" value="TreeGrafter"/>
</dbReference>
<organism evidence="10 11">
    <name type="scientific">Methylobrevis albus</name>
    <dbReference type="NCBI Taxonomy" id="2793297"/>
    <lineage>
        <taxon>Bacteria</taxon>
        <taxon>Pseudomonadati</taxon>
        <taxon>Pseudomonadota</taxon>
        <taxon>Alphaproteobacteria</taxon>
        <taxon>Hyphomicrobiales</taxon>
        <taxon>Pleomorphomonadaceae</taxon>
        <taxon>Methylobrevis</taxon>
    </lineage>
</organism>
<keyword evidence="8 9" id="KW-0456">Lyase</keyword>
<evidence type="ECO:0000313" key="10">
    <source>
        <dbReference type="EMBL" id="MBH0238312.1"/>
    </source>
</evidence>
<dbReference type="Gene3D" id="3.20.20.150">
    <property type="entry name" value="Divalent-metal-dependent TIM barrel enzymes"/>
    <property type="match status" value="1"/>
</dbReference>
<comment type="function">
    <text evidence="2 9">Catalyzes the dehydration of D-mannonate.</text>
</comment>
<evidence type="ECO:0000256" key="5">
    <source>
        <dbReference type="ARBA" id="ARBA00012927"/>
    </source>
</evidence>
<sequence length="393" mass="42089">MLQSWRWFGPNDPVTLGDVRQAGATGIVSALHEIGEGRAWTDDDVGARKAEIEAAGLTWAVCESIPVPVSLKLRDAGWSRALGIWTDSLAALGRAGVGVVCYNFMPVVDWTRTDLRHPMPSTGLALRFDVTDFVAYDAFVLRRPGAEADYDAAVLERAATRLASLDDAAVARLETNIIAGLPGGDGSYDRAGIAARIAAFDGVTADDMRGNLADFLRAVVPVAEEFGVRLAIHPDDPPMPLFGLPRIVSTAADARALLAAVDRPANGLTLCAGSYGSRADNDLVAMAEEFGPRIHFAHLRNVTRDDDGSFVESDHLAGDVDMAGLIAALMREEARRRAEGRADAEIPMRPDHGHLLADDLRRTTNPGYSLIGRLKGLAELRGVMTAVERFGLA</sequence>
<comment type="similarity">
    <text evidence="4 9">Belongs to the mannonate dehydratase family.</text>
</comment>
<dbReference type="GO" id="GO:0042840">
    <property type="term" value="P:D-glucuronate catabolic process"/>
    <property type="evidence" value="ECO:0007669"/>
    <property type="project" value="TreeGrafter"/>
</dbReference>
<name>A0A931MYD9_9HYPH</name>
<evidence type="ECO:0000256" key="8">
    <source>
        <dbReference type="ARBA" id="ARBA00023239"/>
    </source>
</evidence>